<feature type="region of interest" description="Disordered" evidence="6">
    <location>
        <begin position="293"/>
        <end position="314"/>
    </location>
</feature>
<comment type="subcellular location">
    <subcellularLocation>
        <location evidence="1">Membrane</location>
    </subcellularLocation>
</comment>
<dbReference type="EMBL" id="FOTW01000035">
    <property type="protein sequence ID" value="SFM81803.1"/>
    <property type="molecule type" value="Genomic_DNA"/>
</dbReference>
<dbReference type="PROSITE" id="PS50839">
    <property type="entry name" value="CHASE"/>
    <property type="match status" value="1"/>
</dbReference>
<protein>
    <submittedName>
        <fullName evidence="11">Diguanylate cyclase (GGDEF) domain-containing protein</fullName>
    </submittedName>
</protein>
<dbReference type="SUPFAM" id="SSF141868">
    <property type="entry name" value="EAL domain-like"/>
    <property type="match status" value="1"/>
</dbReference>
<dbReference type="SUPFAM" id="SSF55785">
    <property type="entry name" value="PYP-like sensor domain (PAS domain)"/>
    <property type="match status" value="1"/>
</dbReference>
<dbReference type="InterPro" id="IPR035965">
    <property type="entry name" value="PAS-like_dom_sf"/>
</dbReference>
<evidence type="ECO:0000259" key="7">
    <source>
        <dbReference type="PROSITE" id="PS50113"/>
    </source>
</evidence>
<evidence type="ECO:0000256" key="2">
    <source>
        <dbReference type="ARBA" id="ARBA00022692"/>
    </source>
</evidence>
<feature type="domain" description="PAC" evidence="7">
    <location>
        <begin position="488"/>
        <end position="540"/>
    </location>
</feature>
<dbReference type="InterPro" id="IPR042240">
    <property type="entry name" value="CHASE_sf"/>
</dbReference>
<dbReference type="Pfam" id="PF00563">
    <property type="entry name" value="EAL"/>
    <property type="match status" value="1"/>
</dbReference>
<dbReference type="Gene3D" id="3.30.450.350">
    <property type="entry name" value="CHASE domain"/>
    <property type="match status" value="1"/>
</dbReference>
<keyword evidence="12" id="KW-1185">Reference proteome</keyword>
<feature type="domain" description="GGDEF" evidence="10">
    <location>
        <begin position="572"/>
        <end position="705"/>
    </location>
</feature>
<dbReference type="GO" id="GO:0016020">
    <property type="term" value="C:membrane"/>
    <property type="evidence" value="ECO:0007669"/>
    <property type="project" value="UniProtKB-SubCell"/>
</dbReference>
<dbReference type="InterPro" id="IPR006311">
    <property type="entry name" value="TAT_signal"/>
</dbReference>
<dbReference type="PROSITE" id="PS51318">
    <property type="entry name" value="TAT"/>
    <property type="match status" value="1"/>
</dbReference>
<name>A0A1I4TZ60_9BURK</name>
<feature type="domain" description="CHASE" evidence="8">
    <location>
        <begin position="75"/>
        <end position="278"/>
    </location>
</feature>
<evidence type="ECO:0000259" key="9">
    <source>
        <dbReference type="PROSITE" id="PS50883"/>
    </source>
</evidence>
<dbReference type="FunFam" id="3.20.20.450:FF:000001">
    <property type="entry name" value="Cyclic di-GMP phosphodiesterase yahA"/>
    <property type="match status" value="1"/>
</dbReference>
<dbReference type="SMART" id="SM01079">
    <property type="entry name" value="CHASE"/>
    <property type="match status" value="1"/>
</dbReference>
<dbReference type="FunFam" id="3.30.70.270:FF:000001">
    <property type="entry name" value="Diguanylate cyclase domain protein"/>
    <property type="match status" value="1"/>
</dbReference>
<dbReference type="CDD" id="cd01949">
    <property type="entry name" value="GGDEF"/>
    <property type="match status" value="1"/>
</dbReference>
<reference evidence="11 12" key="1">
    <citation type="submission" date="2016-10" db="EMBL/GenBank/DDBJ databases">
        <authorList>
            <person name="de Groot N.N."/>
        </authorList>
    </citation>
    <scope>NUCLEOTIDE SEQUENCE [LARGE SCALE GENOMIC DNA]</scope>
    <source>
        <strain evidence="11 12">ATCC 43154</strain>
    </source>
</reference>
<dbReference type="PROSITE" id="PS50887">
    <property type="entry name" value="GGDEF"/>
    <property type="match status" value="1"/>
</dbReference>
<dbReference type="GO" id="GO:0071111">
    <property type="term" value="F:cyclic-guanylate-specific phosphodiesterase activity"/>
    <property type="evidence" value="ECO:0007669"/>
    <property type="project" value="UniProtKB-EC"/>
</dbReference>
<organism evidence="11 12">
    <name type="scientific">Rugamonas rubra</name>
    <dbReference type="NCBI Taxonomy" id="758825"/>
    <lineage>
        <taxon>Bacteria</taxon>
        <taxon>Pseudomonadati</taxon>
        <taxon>Pseudomonadota</taxon>
        <taxon>Betaproteobacteria</taxon>
        <taxon>Burkholderiales</taxon>
        <taxon>Oxalobacteraceae</taxon>
        <taxon>Telluria group</taxon>
        <taxon>Rugamonas</taxon>
    </lineage>
</organism>
<comment type="catalytic activity">
    <reaction evidence="5">
        <text>3',3'-c-di-GMP + H2O = 5'-phosphoguanylyl(3'-&gt;5')guanosine + H(+)</text>
        <dbReference type="Rhea" id="RHEA:24902"/>
        <dbReference type="ChEBI" id="CHEBI:15377"/>
        <dbReference type="ChEBI" id="CHEBI:15378"/>
        <dbReference type="ChEBI" id="CHEBI:58754"/>
        <dbReference type="ChEBI" id="CHEBI:58805"/>
        <dbReference type="EC" id="3.1.4.52"/>
    </reaction>
    <physiologicalReaction direction="left-to-right" evidence="5">
        <dbReference type="Rhea" id="RHEA:24903"/>
    </physiologicalReaction>
</comment>
<evidence type="ECO:0000256" key="5">
    <source>
        <dbReference type="ARBA" id="ARBA00051114"/>
    </source>
</evidence>
<dbReference type="PROSITE" id="PS50883">
    <property type="entry name" value="EAL"/>
    <property type="match status" value="1"/>
</dbReference>
<evidence type="ECO:0000259" key="10">
    <source>
        <dbReference type="PROSITE" id="PS50887"/>
    </source>
</evidence>
<dbReference type="PANTHER" id="PTHR44757">
    <property type="entry name" value="DIGUANYLATE CYCLASE DGCP"/>
    <property type="match status" value="1"/>
</dbReference>
<accession>A0A1I4TZ60</accession>
<dbReference type="InterPro" id="IPR029787">
    <property type="entry name" value="Nucleotide_cyclase"/>
</dbReference>
<dbReference type="CDD" id="cd01948">
    <property type="entry name" value="EAL"/>
    <property type="match status" value="1"/>
</dbReference>
<dbReference type="NCBIfam" id="TIGR00254">
    <property type="entry name" value="GGDEF"/>
    <property type="match status" value="1"/>
</dbReference>
<sequence length="977" mass="105993">MPHRSKRSALSTAAALTLGAGLAATALLCAAVGALEVETFELGFQQRADLRVAALRRGLDDAVEVLTITNDLFKTFGQPSREQFRDFTLPLLRRHPFIQAFNYQRALSEAERPAYEAALAARLPGQRMRERAEGDRGALVPVRPRPLHIVVDYLEPYQGNEAALGLDLAPNGPLRGAIEQAVASGQVTASPLLRLAQERGGQQGFVLLMPLFRAGAPSATAQQRRAAWIGNTGAVIRSTDLVHKILLGAGLLDDAGLRLRVYTGDAPRPDNLVYGPPAEAAPASTALLARAAPAAPADGGAAPPGPAAETRRRPWPDGASVLTRSFNAAGKAWHVQVTALPRPLPAGHLGSLATLLGGLLLSALAAALVQSLTQRRRGVERQVEARTHDLQLSNEKLSQDVAARKATELALQHSEHRFRRLLALSSDWYWEQDAAFRFTHITDGFFDKGHLPRERFLGLTRWDNNAEMRAAGWGREHIARLEAHLPFNDLEYSLVGLDGVARWFSTSGEPVFDAAGAFQGYRGTGSEITARKLTEQRIQHIAHHDVLTGLPNRVLLHDRLGQAVAYANRSGHPLWVMLIDLDRFKFVNDSLGHKAGDLLLKTVAGRLQDSVRESDTVARLSGDEFVALLTEHPDEALTPQVTERIMRAVAQPVLLEGKEFFVTCSIGVAVHQADGAPAQHLIEHADIAMYCAKKLGRNNTQFYQPSMNEAALERLRIEGALRKALERDELVLYYQPQLDLDSGRIVGMEALLRWRHPELGMVQPDRFIGLAEETGLIVPIGAWVLASACAQTQAWLAAGLGPLRVAVNLSARQFGVPGLPAAIAAVLAASGLAPACLELELTESLLMSDVALAVELLQQLKALGLTLSIDDFGTGYSSLSYLRSFPIDVLKIDRSFVSDIGADGDEAAIVVSIIALAHNLKLRVVAEGVESARQLDYLWRNGCDQMQGFHFSPPVPAAEFEQMLRDGKHLAPSTAFA</sequence>
<dbReference type="AlphaFoldDB" id="A0A1I4TZ60"/>
<dbReference type="SMART" id="SM00052">
    <property type="entry name" value="EAL"/>
    <property type="match status" value="1"/>
</dbReference>
<dbReference type="OrthoDB" id="9813903at2"/>
<dbReference type="SMART" id="SM00267">
    <property type="entry name" value="GGDEF"/>
    <property type="match status" value="1"/>
</dbReference>
<evidence type="ECO:0000259" key="8">
    <source>
        <dbReference type="PROSITE" id="PS50839"/>
    </source>
</evidence>
<dbReference type="SUPFAM" id="SSF55073">
    <property type="entry name" value="Nucleotide cyclase"/>
    <property type="match status" value="1"/>
</dbReference>
<dbReference type="PROSITE" id="PS50113">
    <property type="entry name" value="PAC"/>
    <property type="match status" value="1"/>
</dbReference>
<keyword evidence="2" id="KW-0812">Transmembrane</keyword>
<dbReference type="Proteomes" id="UP000199470">
    <property type="component" value="Unassembled WGS sequence"/>
</dbReference>
<proteinExistence type="predicted"/>
<evidence type="ECO:0000313" key="12">
    <source>
        <dbReference type="Proteomes" id="UP000199470"/>
    </source>
</evidence>
<dbReference type="Gene3D" id="3.30.70.270">
    <property type="match status" value="1"/>
</dbReference>
<dbReference type="InterPro" id="IPR052155">
    <property type="entry name" value="Biofilm_reg_signaling"/>
</dbReference>
<gene>
    <name evidence="11" type="ORF">SAMN02982985_05401</name>
</gene>
<dbReference type="InterPro" id="IPR001633">
    <property type="entry name" value="EAL_dom"/>
</dbReference>
<dbReference type="GO" id="GO:0007165">
    <property type="term" value="P:signal transduction"/>
    <property type="evidence" value="ECO:0007669"/>
    <property type="project" value="UniProtKB-ARBA"/>
</dbReference>
<dbReference type="Gene3D" id="3.20.20.450">
    <property type="entry name" value="EAL domain"/>
    <property type="match status" value="1"/>
</dbReference>
<dbReference type="Gene3D" id="3.30.450.20">
    <property type="entry name" value="PAS domain"/>
    <property type="match status" value="1"/>
</dbReference>
<keyword evidence="4" id="KW-0472">Membrane</keyword>
<dbReference type="GO" id="GO:0071732">
    <property type="term" value="P:cellular response to nitric oxide"/>
    <property type="evidence" value="ECO:0007669"/>
    <property type="project" value="UniProtKB-ARBA"/>
</dbReference>
<keyword evidence="3" id="KW-1133">Transmembrane helix</keyword>
<dbReference type="InterPro" id="IPR000160">
    <property type="entry name" value="GGDEF_dom"/>
</dbReference>
<evidence type="ECO:0000256" key="1">
    <source>
        <dbReference type="ARBA" id="ARBA00004370"/>
    </source>
</evidence>
<dbReference type="PANTHER" id="PTHR44757:SF2">
    <property type="entry name" value="BIOFILM ARCHITECTURE MAINTENANCE PROTEIN MBAA"/>
    <property type="match status" value="1"/>
</dbReference>
<dbReference type="InterPro" id="IPR006189">
    <property type="entry name" value="CHASE_dom"/>
</dbReference>
<dbReference type="InterPro" id="IPR000700">
    <property type="entry name" value="PAS-assoc_C"/>
</dbReference>
<dbReference type="STRING" id="758825.SAMN02982985_05401"/>
<evidence type="ECO:0000313" key="11">
    <source>
        <dbReference type="EMBL" id="SFM81803.1"/>
    </source>
</evidence>
<dbReference type="Pfam" id="PF00990">
    <property type="entry name" value="GGDEF"/>
    <property type="match status" value="1"/>
</dbReference>
<evidence type="ECO:0000256" key="4">
    <source>
        <dbReference type="ARBA" id="ARBA00023136"/>
    </source>
</evidence>
<evidence type="ECO:0000256" key="6">
    <source>
        <dbReference type="SAM" id="MobiDB-lite"/>
    </source>
</evidence>
<feature type="domain" description="EAL" evidence="9">
    <location>
        <begin position="714"/>
        <end position="968"/>
    </location>
</feature>
<dbReference type="InterPro" id="IPR035919">
    <property type="entry name" value="EAL_sf"/>
</dbReference>
<dbReference type="InterPro" id="IPR043128">
    <property type="entry name" value="Rev_trsase/Diguanyl_cyclase"/>
</dbReference>
<evidence type="ECO:0000256" key="3">
    <source>
        <dbReference type="ARBA" id="ARBA00022989"/>
    </source>
</evidence>
<dbReference type="RefSeq" id="WP_093390789.1">
    <property type="nucleotide sequence ID" value="NZ_FOTW01000035.1"/>
</dbReference>
<dbReference type="Pfam" id="PF03924">
    <property type="entry name" value="CHASE"/>
    <property type="match status" value="1"/>
</dbReference>